<accession>A0A0B6AQJ5</accession>
<protein>
    <submittedName>
        <fullName evidence="6">Integral membrane domain protein</fullName>
    </submittedName>
</protein>
<dbReference type="HOGENOM" id="CLU_120964_3_3_9"/>
<evidence type="ECO:0000313" key="7">
    <source>
        <dbReference type="Proteomes" id="UP000031829"/>
    </source>
</evidence>
<proteinExistence type="predicted"/>
<evidence type="ECO:0000256" key="5">
    <source>
        <dbReference type="ARBA" id="ARBA00023136"/>
    </source>
</evidence>
<dbReference type="EMBL" id="CP009920">
    <property type="protein sequence ID" value="AJI23387.1"/>
    <property type="molecule type" value="Genomic_DNA"/>
</dbReference>
<reference evidence="6 7" key="1">
    <citation type="journal article" date="2015" name="Genome Announc.">
        <title>Complete genome sequences for 35 biothreat assay-relevant bacillus species.</title>
        <authorList>
            <person name="Johnson S.L."/>
            <person name="Daligault H.E."/>
            <person name="Davenport K.W."/>
            <person name="Jaissle J."/>
            <person name="Frey K.G."/>
            <person name="Ladner J.T."/>
            <person name="Broomall S.M."/>
            <person name="Bishop-Lilly K.A."/>
            <person name="Bruce D.C."/>
            <person name="Gibbons H.S."/>
            <person name="Coyne S.R."/>
            <person name="Lo C.C."/>
            <person name="Meincke L."/>
            <person name="Munk A.C."/>
            <person name="Koroleva G.I."/>
            <person name="Rosenzweig C.N."/>
            <person name="Palacios G.F."/>
            <person name="Redden C.L."/>
            <person name="Minogue T.D."/>
            <person name="Chain P.S."/>
        </authorList>
    </citation>
    <scope>NUCLEOTIDE SEQUENCE [LARGE SCALE GENOMIC DNA]</scope>
    <source>
        <strain evidence="7">ATCC 14581 / DSM 32 / JCM 2506 / NBRC 15308 / NCIMB 9376 / NCTC 10342 / NRRL B-14308 / VKM B-512</strain>
    </source>
</reference>
<keyword evidence="3" id="KW-0812">Transmembrane</keyword>
<dbReference type="AlphaFoldDB" id="A0A0B6AQJ5"/>
<evidence type="ECO:0000256" key="2">
    <source>
        <dbReference type="ARBA" id="ARBA00022475"/>
    </source>
</evidence>
<dbReference type="RefSeq" id="WP_013083888.1">
    <property type="nucleotide sequence ID" value="NZ_BCVB01000006.1"/>
</dbReference>
<evidence type="ECO:0000313" key="6">
    <source>
        <dbReference type="EMBL" id="AJI23387.1"/>
    </source>
</evidence>
<keyword evidence="4" id="KW-1133">Transmembrane helix</keyword>
<evidence type="ECO:0000256" key="3">
    <source>
        <dbReference type="ARBA" id="ARBA00022692"/>
    </source>
</evidence>
<dbReference type="KEGG" id="bmeg:BG04_52"/>
<dbReference type="PANTHER" id="PTHR40077">
    <property type="entry name" value="MEMBRANE PROTEIN-RELATED"/>
    <property type="match status" value="1"/>
</dbReference>
<dbReference type="GO" id="GO:0005886">
    <property type="term" value="C:plasma membrane"/>
    <property type="evidence" value="ECO:0007669"/>
    <property type="project" value="UniProtKB-SubCell"/>
</dbReference>
<organism evidence="6 7">
    <name type="scientific">Priestia megaterium (strain ATCC 14581 / DSM 32 / CCUG 1817 / JCM 2506 / NBRC 15308 / NCIMB 9376 / NCTC 10342 / NRRL B-14308 / VKM B-512 / Ford 19)</name>
    <name type="common">Bacillus megaterium</name>
    <dbReference type="NCBI Taxonomy" id="1348623"/>
    <lineage>
        <taxon>Bacteria</taxon>
        <taxon>Bacillati</taxon>
        <taxon>Bacillota</taxon>
        <taxon>Bacilli</taxon>
        <taxon>Bacillales</taxon>
        <taxon>Bacillaceae</taxon>
        <taxon>Priestia</taxon>
    </lineage>
</organism>
<comment type="subcellular location">
    <subcellularLocation>
        <location evidence="1">Cell membrane</location>
        <topology evidence="1">Multi-pass membrane protein</topology>
    </subcellularLocation>
</comment>
<gene>
    <name evidence="6" type="ORF">BG04_52</name>
</gene>
<sequence length="97" mass="10516">MVLTSPIGRLRLVGILEGISFLLLLGIAMPLKYAAGIPEAVSVVGAAHGALFVLYALAVVHVKFAHKWSIGRSLFAFLMSVIPFGPFILERQLKKEQ</sequence>
<dbReference type="NCBIfam" id="TIGR03954">
    <property type="entry name" value="integ_memb_HG"/>
    <property type="match status" value="1"/>
</dbReference>
<keyword evidence="5" id="KW-0472">Membrane</keyword>
<dbReference type="PANTHER" id="PTHR40077:SF1">
    <property type="entry name" value="MEMBRANE PROTEIN"/>
    <property type="match status" value="1"/>
</dbReference>
<evidence type="ECO:0000256" key="4">
    <source>
        <dbReference type="ARBA" id="ARBA00022989"/>
    </source>
</evidence>
<dbReference type="InterPro" id="IPR023845">
    <property type="entry name" value="DUF3817_TM"/>
</dbReference>
<keyword evidence="2" id="KW-1003">Cell membrane</keyword>
<name>A0A0B6AQJ5_PRIM2</name>
<dbReference type="Pfam" id="PF12823">
    <property type="entry name" value="DUF3817"/>
    <property type="match status" value="1"/>
</dbReference>
<dbReference type="Proteomes" id="UP000031829">
    <property type="component" value="Chromosome"/>
</dbReference>
<evidence type="ECO:0000256" key="1">
    <source>
        <dbReference type="ARBA" id="ARBA00004651"/>
    </source>
</evidence>
<dbReference type="GeneID" id="93643577"/>